<gene>
    <name evidence="4" type="ORF">ECRASSUSDP1_LOCUS6180</name>
</gene>
<dbReference type="Proteomes" id="UP001295684">
    <property type="component" value="Unassembled WGS sequence"/>
</dbReference>
<keyword evidence="1" id="KW-0863">Zinc-finger</keyword>
<keyword evidence="5" id="KW-1185">Reference proteome</keyword>
<dbReference type="SUPFAM" id="SSF57845">
    <property type="entry name" value="B-box zinc-binding domain"/>
    <property type="match status" value="1"/>
</dbReference>
<feature type="region of interest" description="Disordered" evidence="2">
    <location>
        <begin position="200"/>
        <end position="219"/>
    </location>
</feature>
<feature type="domain" description="B box-type" evidence="3">
    <location>
        <begin position="14"/>
        <end position="55"/>
    </location>
</feature>
<evidence type="ECO:0000259" key="3">
    <source>
        <dbReference type="PROSITE" id="PS50119"/>
    </source>
</evidence>
<evidence type="ECO:0000313" key="5">
    <source>
        <dbReference type="Proteomes" id="UP001295684"/>
    </source>
</evidence>
<organism evidence="4 5">
    <name type="scientific">Euplotes crassus</name>
    <dbReference type="NCBI Taxonomy" id="5936"/>
    <lineage>
        <taxon>Eukaryota</taxon>
        <taxon>Sar</taxon>
        <taxon>Alveolata</taxon>
        <taxon>Ciliophora</taxon>
        <taxon>Intramacronucleata</taxon>
        <taxon>Spirotrichea</taxon>
        <taxon>Hypotrichia</taxon>
        <taxon>Euplotida</taxon>
        <taxon>Euplotidae</taxon>
        <taxon>Moneuplotes</taxon>
    </lineage>
</organism>
<dbReference type="CDD" id="cd19756">
    <property type="entry name" value="Bbox2"/>
    <property type="match status" value="1"/>
</dbReference>
<dbReference type="Pfam" id="PF00643">
    <property type="entry name" value="zf-B_box"/>
    <property type="match status" value="1"/>
</dbReference>
<reference evidence="4" key="1">
    <citation type="submission" date="2023-07" db="EMBL/GenBank/DDBJ databases">
        <authorList>
            <consortium name="AG Swart"/>
            <person name="Singh M."/>
            <person name="Singh A."/>
            <person name="Seah K."/>
            <person name="Emmerich C."/>
        </authorList>
    </citation>
    <scope>NUCLEOTIDE SEQUENCE</scope>
    <source>
        <strain evidence="4">DP1</strain>
    </source>
</reference>
<evidence type="ECO:0000313" key="4">
    <source>
        <dbReference type="EMBL" id="CAI2364830.1"/>
    </source>
</evidence>
<feature type="region of interest" description="Disordered" evidence="2">
    <location>
        <begin position="1"/>
        <end position="24"/>
    </location>
</feature>
<dbReference type="AlphaFoldDB" id="A0AAD1XBW0"/>
<dbReference type="InterPro" id="IPR000315">
    <property type="entry name" value="Znf_B-box"/>
</dbReference>
<comment type="caution">
    <text evidence="4">The sequence shown here is derived from an EMBL/GenBank/DDBJ whole genome shotgun (WGS) entry which is preliminary data.</text>
</comment>
<sequence length="530" mass="60791">MYSTPAATSGPKPSSSGLCPEHPSNRRATFCSKCKLLLCMKCFTAHHIDHEFLLVDSFGEKLISDLEERKKIKDKILKETSNPEKDLFGPKTPSVKRFVKECRKRLQAAVDSIQASMDNNDLVQILSKRKDYFALIRDTSTILGKLNKLCSEVRKKKEQEGGKDVDTDATEGPIEMVDVNSDKKTDDFVSSNFDVSKTMNHEDCKTDDPAEKALKNERSKKSSMEDKVLLDTLKLLESKEESYLIFQTSHKQSPSGIYLFNPKNNTIKAKVTFSCPSETLLNIEYVRPHHRVYFLLGKFTTSTTTYTLYEYHIPSRTMRLLYLDKPSRPYYTTMVQSQNLISIIQVNYQTVSLSLPSCSFTSQIPPLLTDYGTKTQFNPLCINSRYIYILVTHYTTTEKYLFACDTSQNPTQWKSFNFGHTMHDWGKFCLVPILDSTKILVFGEARLRKGDEHVYVLDLVSGEIFKAYEKDYLVEESEDFRGNQVVKWGKRWYCVGQRDLYVFDDDRDVGGVKKPGFWRVEGMGSKSVIQ</sequence>
<dbReference type="PROSITE" id="PS50119">
    <property type="entry name" value="ZF_BBOX"/>
    <property type="match status" value="1"/>
</dbReference>
<name>A0AAD1XBW0_EUPCR</name>
<protein>
    <recommendedName>
        <fullName evidence="3">B box-type domain-containing protein</fullName>
    </recommendedName>
</protein>
<feature type="compositionally biased region" description="Polar residues" evidence="2">
    <location>
        <begin position="1"/>
        <end position="17"/>
    </location>
</feature>
<proteinExistence type="predicted"/>
<dbReference type="EMBL" id="CAMPGE010005983">
    <property type="protein sequence ID" value="CAI2364830.1"/>
    <property type="molecule type" value="Genomic_DNA"/>
</dbReference>
<evidence type="ECO:0000256" key="2">
    <source>
        <dbReference type="SAM" id="MobiDB-lite"/>
    </source>
</evidence>
<dbReference type="Gene3D" id="3.30.160.60">
    <property type="entry name" value="Classic Zinc Finger"/>
    <property type="match status" value="1"/>
</dbReference>
<accession>A0AAD1XBW0</accession>
<dbReference type="GO" id="GO:0008270">
    <property type="term" value="F:zinc ion binding"/>
    <property type="evidence" value="ECO:0007669"/>
    <property type="project" value="UniProtKB-KW"/>
</dbReference>
<keyword evidence="1" id="KW-0479">Metal-binding</keyword>
<keyword evidence="1" id="KW-0862">Zinc</keyword>
<evidence type="ECO:0000256" key="1">
    <source>
        <dbReference type="PROSITE-ProRule" id="PRU00024"/>
    </source>
</evidence>